<gene>
    <name evidence="8" type="ORF">FHS68_001901</name>
</gene>
<accession>A0ABX0UNT6</accession>
<dbReference type="EC" id="2.7.13.3" evidence="2"/>
<evidence type="ECO:0000256" key="1">
    <source>
        <dbReference type="ARBA" id="ARBA00000085"/>
    </source>
</evidence>
<dbReference type="Gene3D" id="1.10.287.130">
    <property type="match status" value="1"/>
</dbReference>
<keyword evidence="5 8" id="KW-0418">Kinase</keyword>
<dbReference type="Pfam" id="PF02518">
    <property type="entry name" value="HATPase_c"/>
    <property type="match status" value="1"/>
</dbReference>
<dbReference type="SMART" id="SM00387">
    <property type="entry name" value="HATPase_c"/>
    <property type="match status" value="1"/>
</dbReference>
<dbReference type="InterPro" id="IPR005467">
    <property type="entry name" value="His_kinase_dom"/>
</dbReference>
<evidence type="ECO:0000313" key="8">
    <source>
        <dbReference type="EMBL" id="NIJ52731.1"/>
    </source>
</evidence>
<evidence type="ECO:0000256" key="6">
    <source>
        <dbReference type="ARBA" id="ARBA00023012"/>
    </source>
</evidence>
<sequence>MHKKEHTHINMPKPKTQDRFEDIVGFLRTKREALLNNWREACAQDKRLSSKASFSREEFNDQVPVLLNIMEQRLLSEPETIDVIEIANEHGLHRWQSGYELHELVIEFEHLFKILLDQVHKYADDNPKLDSKIILHIHREIFRIYSDSTGGSVTYYYRLRQTSAAEQTANLQHALDQLQQLSKARNEQLRHSSHDLRSSFSVLMMASQLWEIPSSEEDRSQLMDMLNRNLSSIRDLLLQLTDYSRIEAGKELLHVKEFDVSELLNSLINNTLPLAEQKKIILEGEGPKHLIVSSDPVQIQRVFQNLLHNALKYTESGGVYVSWANENDSRWLLSIQDTGPGLPENSALALFAEQLKPAILTTAIHQEGKMLQPPAPTLAEKKENGHFKESEGLGLFIVKKICELMKATMDIESKKGQGTLVRIRFQTRQEPNKVS</sequence>
<dbReference type="InterPro" id="IPR036097">
    <property type="entry name" value="HisK_dim/P_sf"/>
</dbReference>
<feature type="domain" description="Histidine kinase" evidence="7">
    <location>
        <begin position="191"/>
        <end position="429"/>
    </location>
</feature>
<keyword evidence="9" id="KW-1185">Reference proteome</keyword>
<keyword evidence="4" id="KW-0808">Transferase</keyword>
<dbReference type="SUPFAM" id="SSF47384">
    <property type="entry name" value="Homodimeric domain of signal transducing histidine kinase"/>
    <property type="match status" value="1"/>
</dbReference>
<comment type="catalytic activity">
    <reaction evidence="1">
        <text>ATP + protein L-histidine = ADP + protein N-phospho-L-histidine.</text>
        <dbReference type="EC" id="2.7.13.3"/>
    </reaction>
</comment>
<dbReference type="RefSeq" id="WP_167269374.1">
    <property type="nucleotide sequence ID" value="NZ_JAASQJ010000002.1"/>
</dbReference>
<dbReference type="SUPFAM" id="SSF55874">
    <property type="entry name" value="ATPase domain of HSP90 chaperone/DNA topoisomerase II/histidine kinase"/>
    <property type="match status" value="1"/>
</dbReference>
<dbReference type="PANTHER" id="PTHR45453:SF1">
    <property type="entry name" value="PHOSPHATE REGULON SENSOR PROTEIN PHOR"/>
    <property type="match status" value="1"/>
</dbReference>
<dbReference type="InterPro" id="IPR036890">
    <property type="entry name" value="HATPase_C_sf"/>
</dbReference>
<dbReference type="CDD" id="cd00075">
    <property type="entry name" value="HATPase"/>
    <property type="match status" value="1"/>
</dbReference>
<protein>
    <recommendedName>
        <fullName evidence="2">histidine kinase</fullName>
        <ecNumber evidence="2">2.7.13.3</ecNumber>
    </recommendedName>
</protein>
<name>A0ABX0UNT6_9BACT</name>
<dbReference type="PROSITE" id="PS50109">
    <property type="entry name" value="HIS_KIN"/>
    <property type="match status" value="1"/>
</dbReference>
<dbReference type="InterPro" id="IPR004358">
    <property type="entry name" value="Sig_transdc_His_kin-like_C"/>
</dbReference>
<evidence type="ECO:0000256" key="4">
    <source>
        <dbReference type="ARBA" id="ARBA00022679"/>
    </source>
</evidence>
<dbReference type="Gene3D" id="3.30.565.10">
    <property type="entry name" value="Histidine kinase-like ATPase, C-terminal domain"/>
    <property type="match status" value="1"/>
</dbReference>
<dbReference type="EMBL" id="JAASQJ010000002">
    <property type="protein sequence ID" value="NIJ52731.1"/>
    <property type="molecule type" value="Genomic_DNA"/>
</dbReference>
<dbReference type="Proteomes" id="UP001179181">
    <property type="component" value="Unassembled WGS sequence"/>
</dbReference>
<dbReference type="InterPro" id="IPR003594">
    <property type="entry name" value="HATPase_dom"/>
</dbReference>
<evidence type="ECO:0000313" key="9">
    <source>
        <dbReference type="Proteomes" id="UP001179181"/>
    </source>
</evidence>
<dbReference type="SMART" id="SM00388">
    <property type="entry name" value="HisKA"/>
    <property type="match status" value="1"/>
</dbReference>
<keyword evidence="3" id="KW-0597">Phosphoprotein</keyword>
<dbReference type="InterPro" id="IPR050351">
    <property type="entry name" value="BphY/WalK/GraS-like"/>
</dbReference>
<proteinExistence type="predicted"/>
<evidence type="ECO:0000256" key="2">
    <source>
        <dbReference type="ARBA" id="ARBA00012438"/>
    </source>
</evidence>
<dbReference type="PRINTS" id="PR00344">
    <property type="entry name" value="BCTRLSENSOR"/>
</dbReference>
<dbReference type="InterPro" id="IPR003661">
    <property type="entry name" value="HisK_dim/P_dom"/>
</dbReference>
<dbReference type="CDD" id="cd00082">
    <property type="entry name" value="HisKA"/>
    <property type="match status" value="1"/>
</dbReference>
<dbReference type="GO" id="GO:0016301">
    <property type="term" value="F:kinase activity"/>
    <property type="evidence" value="ECO:0007669"/>
    <property type="project" value="UniProtKB-KW"/>
</dbReference>
<comment type="caution">
    <text evidence="8">The sequence shown here is derived from an EMBL/GenBank/DDBJ whole genome shotgun (WGS) entry which is preliminary data.</text>
</comment>
<evidence type="ECO:0000256" key="3">
    <source>
        <dbReference type="ARBA" id="ARBA00022553"/>
    </source>
</evidence>
<evidence type="ECO:0000259" key="7">
    <source>
        <dbReference type="PROSITE" id="PS50109"/>
    </source>
</evidence>
<dbReference type="PANTHER" id="PTHR45453">
    <property type="entry name" value="PHOSPHATE REGULON SENSOR PROTEIN PHOR"/>
    <property type="match status" value="1"/>
</dbReference>
<reference evidence="8 9" key="1">
    <citation type="submission" date="2020-03" db="EMBL/GenBank/DDBJ databases">
        <title>Genomic Encyclopedia of Type Strains, Phase IV (KMG-IV): sequencing the most valuable type-strain genomes for metagenomic binning, comparative biology and taxonomic classification.</title>
        <authorList>
            <person name="Goeker M."/>
        </authorList>
    </citation>
    <scope>NUCLEOTIDE SEQUENCE [LARGE SCALE GENOMIC DNA]</scope>
    <source>
        <strain evidence="8 9">DSM 102865</strain>
    </source>
</reference>
<keyword evidence="6" id="KW-0902">Two-component regulatory system</keyword>
<evidence type="ECO:0000256" key="5">
    <source>
        <dbReference type="ARBA" id="ARBA00022777"/>
    </source>
</evidence>
<organism evidence="8 9">
    <name type="scientific">Dyadobacter arcticus</name>
    <dbReference type="NCBI Taxonomy" id="1078754"/>
    <lineage>
        <taxon>Bacteria</taxon>
        <taxon>Pseudomonadati</taxon>
        <taxon>Bacteroidota</taxon>
        <taxon>Cytophagia</taxon>
        <taxon>Cytophagales</taxon>
        <taxon>Spirosomataceae</taxon>
        <taxon>Dyadobacter</taxon>
    </lineage>
</organism>